<dbReference type="EMBL" id="SRLB01000015">
    <property type="protein sequence ID" value="TGD97235.1"/>
    <property type="molecule type" value="Genomic_DNA"/>
</dbReference>
<evidence type="ECO:0000313" key="3">
    <source>
        <dbReference type="EMBL" id="TGD97235.1"/>
    </source>
</evidence>
<evidence type="ECO:0000259" key="2">
    <source>
        <dbReference type="Pfam" id="PF03795"/>
    </source>
</evidence>
<dbReference type="RefSeq" id="WP_135417177.1">
    <property type="nucleotide sequence ID" value="NZ_SRLB01000015.1"/>
</dbReference>
<sequence length="112" mass="11537">MAFFFCRLVAPRATFPGDMTPREAEAMHAHAAYWQGALGRTVLAVGPVLDPAGAWGLGLISVADAGEAQAFTQADPVAAAGLGFRYEIHPMPQLSLAPAAAPVPATSPIPAQ</sequence>
<proteinExistence type="inferred from homology"/>
<organism evidence="3 4">
    <name type="scientific">Methylobacterium nonmethylotrophicum</name>
    <dbReference type="NCBI Taxonomy" id="1141884"/>
    <lineage>
        <taxon>Bacteria</taxon>
        <taxon>Pseudomonadati</taxon>
        <taxon>Pseudomonadota</taxon>
        <taxon>Alphaproteobacteria</taxon>
        <taxon>Hyphomicrobiales</taxon>
        <taxon>Methylobacteriaceae</taxon>
        <taxon>Methylobacterium</taxon>
    </lineage>
</organism>
<dbReference type="Pfam" id="PF03795">
    <property type="entry name" value="YCII"/>
    <property type="match status" value="1"/>
</dbReference>
<dbReference type="AlphaFoldDB" id="A0A4Z0NLC8"/>
<keyword evidence="4" id="KW-1185">Reference proteome</keyword>
<comment type="caution">
    <text evidence="3">The sequence shown here is derived from an EMBL/GenBank/DDBJ whole genome shotgun (WGS) entry which is preliminary data.</text>
</comment>
<evidence type="ECO:0000313" key="4">
    <source>
        <dbReference type="Proteomes" id="UP000297535"/>
    </source>
</evidence>
<protein>
    <recommendedName>
        <fullName evidence="2">YCII-related domain-containing protein</fullName>
    </recommendedName>
</protein>
<name>A0A4Z0NLC8_9HYPH</name>
<dbReference type="SUPFAM" id="SSF54909">
    <property type="entry name" value="Dimeric alpha+beta barrel"/>
    <property type="match status" value="1"/>
</dbReference>
<reference evidence="3 4" key="1">
    <citation type="submission" date="2019-04" db="EMBL/GenBank/DDBJ databases">
        <authorList>
            <person name="Feng G."/>
            <person name="Zhu H."/>
        </authorList>
    </citation>
    <scope>NUCLEOTIDE SEQUENCE [LARGE SCALE GENOMIC DNA]</scope>
    <source>
        <strain evidence="3 4">6HR-1</strain>
    </source>
</reference>
<accession>A0A4Z0NLC8</accession>
<dbReference type="InterPro" id="IPR005545">
    <property type="entry name" value="YCII"/>
</dbReference>
<dbReference type="Gene3D" id="3.30.70.1060">
    <property type="entry name" value="Dimeric alpha+beta barrel"/>
    <property type="match status" value="1"/>
</dbReference>
<feature type="domain" description="YCII-related" evidence="2">
    <location>
        <begin position="21"/>
        <end position="91"/>
    </location>
</feature>
<dbReference type="InterPro" id="IPR011008">
    <property type="entry name" value="Dimeric_a/b-barrel"/>
</dbReference>
<comment type="similarity">
    <text evidence="1">Belongs to the YciI family.</text>
</comment>
<evidence type="ECO:0000256" key="1">
    <source>
        <dbReference type="ARBA" id="ARBA00007689"/>
    </source>
</evidence>
<gene>
    <name evidence="3" type="ORF">EU555_20990</name>
</gene>
<dbReference type="Proteomes" id="UP000297535">
    <property type="component" value="Unassembled WGS sequence"/>
</dbReference>
<dbReference type="OrthoDB" id="6928805at2"/>